<dbReference type="Proteomes" id="UP000308705">
    <property type="component" value="Unassembled WGS sequence"/>
</dbReference>
<keyword evidence="1" id="KW-0732">Signal</keyword>
<evidence type="ECO:0008006" key="4">
    <source>
        <dbReference type="Google" id="ProtNLM"/>
    </source>
</evidence>
<organism evidence="2 3">
    <name type="scientific">Herbidospora galbida</name>
    <dbReference type="NCBI Taxonomy" id="2575442"/>
    <lineage>
        <taxon>Bacteria</taxon>
        <taxon>Bacillati</taxon>
        <taxon>Actinomycetota</taxon>
        <taxon>Actinomycetes</taxon>
        <taxon>Streptosporangiales</taxon>
        <taxon>Streptosporangiaceae</taxon>
        <taxon>Herbidospora</taxon>
    </lineage>
</organism>
<protein>
    <recommendedName>
        <fullName evidence="4">Lactococcin 972 family bacteriocin</fullName>
    </recommendedName>
</protein>
<name>A0A4U3MA55_9ACTN</name>
<gene>
    <name evidence="2" type="ORF">FDA94_27715</name>
</gene>
<keyword evidence="3" id="KW-1185">Reference proteome</keyword>
<evidence type="ECO:0000313" key="3">
    <source>
        <dbReference type="Proteomes" id="UP000308705"/>
    </source>
</evidence>
<reference evidence="2 3" key="1">
    <citation type="submission" date="2019-04" db="EMBL/GenBank/DDBJ databases">
        <title>Herbidospora sp. NEAU-GS14.nov., a novel actinomycete isolated from soil.</title>
        <authorList>
            <person name="Han L."/>
        </authorList>
    </citation>
    <scope>NUCLEOTIDE SEQUENCE [LARGE SCALE GENOMIC DNA]</scope>
    <source>
        <strain evidence="2 3">NEAU-GS14</strain>
    </source>
</reference>
<proteinExistence type="predicted"/>
<dbReference type="RefSeq" id="WP_137250009.1">
    <property type="nucleotide sequence ID" value="NZ_SZQA01000031.1"/>
</dbReference>
<sequence length="85" mass="8532">MIKKICVTSAMLAAAAGASLVATPAHADTWSDNWSANIGSAQSGNNFGWVAARNAGSGRSTNVNTINGISATATGGSVTVVYIFK</sequence>
<feature type="chain" id="PRO_5020911457" description="Lactococcin 972 family bacteriocin" evidence="1">
    <location>
        <begin position="28"/>
        <end position="85"/>
    </location>
</feature>
<evidence type="ECO:0000313" key="2">
    <source>
        <dbReference type="EMBL" id="TKK84974.1"/>
    </source>
</evidence>
<feature type="signal peptide" evidence="1">
    <location>
        <begin position="1"/>
        <end position="27"/>
    </location>
</feature>
<evidence type="ECO:0000256" key="1">
    <source>
        <dbReference type="SAM" id="SignalP"/>
    </source>
</evidence>
<dbReference type="EMBL" id="SZQA01000031">
    <property type="protein sequence ID" value="TKK84974.1"/>
    <property type="molecule type" value="Genomic_DNA"/>
</dbReference>
<dbReference type="OrthoDB" id="3539684at2"/>
<comment type="caution">
    <text evidence="2">The sequence shown here is derived from an EMBL/GenBank/DDBJ whole genome shotgun (WGS) entry which is preliminary data.</text>
</comment>
<accession>A0A4U3MA55</accession>
<dbReference type="AlphaFoldDB" id="A0A4U3MA55"/>